<dbReference type="EMBL" id="QPMK01000009">
    <property type="protein sequence ID" value="RDD65865.1"/>
    <property type="molecule type" value="Genomic_DNA"/>
</dbReference>
<protein>
    <submittedName>
        <fullName evidence="4">Uncharacterized protein</fullName>
    </submittedName>
</protein>
<evidence type="ECO:0000256" key="2">
    <source>
        <dbReference type="ARBA" id="ARBA00022803"/>
    </source>
</evidence>
<dbReference type="AlphaFoldDB" id="A0A369TN40"/>
<organism evidence="4 5">
    <name type="scientific">Thalassococcus profundi</name>
    <dbReference type="NCBI Taxonomy" id="2282382"/>
    <lineage>
        <taxon>Bacteria</taxon>
        <taxon>Pseudomonadati</taxon>
        <taxon>Pseudomonadota</taxon>
        <taxon>Alphaproteobacteria</taxon>
        <taxon>Rhodobacterales</taxon>
        <taxon>Roseobacteraceae</taxon>
        <taxon>Thalassococcus</taxon>
    </lineage>
</organism>
<dbReference type="InterPro" id="IPR011990">
    <property type="entry name" value="TPR-like_helical_dom_sf"/>
</dbReference>
<dbReference type="Proteomes" id="UP000253977">
    <property type="component" value="Unassembled WGS sequence"/>
</dbReference>
<name>A0A369TN40_9RHOB</name>
<dbReference type="Pfam" id="PF14559">
    <property type="entry name" value="TPR_19"/>
    <property type="match status" value="1"/>
</dbReference>
<keyword evidence="1" id="KW-0677">Repeat</keyword>
<evidence type="ECO:0000256" key="1">
    <source>
        <dbReference type="ARBA" id="ARBA00022737"/>
    </source>
</evidence>
<dbReference type="InterPro" id="IPR019734">
    <property type="entry name" value="TPR_rpt"/>
</dbReference>
<evidence type="ECO:0000313" key="5">
    <source>
        <dbReference type="Proteomes" id="UP000253977"/>
    </source>
</evidence>
<dbReference type="SMART" id="SM00028">
    <property type="entry name" value="TPR"/>
    <property type="match status" value="2"/>
</dbReference>
<dbReference type="RefSeq" id="WP_114511429.1">
    <property type="nucleotide sequence ID" value="NZ_QPMK01000009.1"/>
</dbReference>
<proteinExistence type="predicted"/>
<keyword evidence="5" id="KW-1185">Reference proteome</keyword>
<reference evidence="4 5" key="1">
    <citation type="submission" date="2018-07" db="EMBL/GenBank/DDBJ databases">
        <title>Thalassococcus profundi sp. nov., a marine bacterium isolated from deep seawater of Okinawa Trough.</title>
        <authorList>
            <person name="Yu M."/>
        </authorList>
    </citation>
    <scope>NUCLEOTIDE SEQUENCE [LARGE SCALE GENOMIC DNA]</scope>
    <source>
        <strain evidence="4 5">WRAS1</strain>
    </source>
</reference>
<dbReference type="OrthoDB" id="9815010at2"/>
<keyword evidence="3" id="KW-0732">Signal</keyword>
<feature type="signal peptide" evidence="3">
    <location>
        <begin position="1"/>
        <end position="18"/>
    </location>
</feature>
<accession>A0A369TN40</accession>
<evidence type="ECO:0000313" key="4">
    <source>
        <dbReference type="EMBL" id="RDD65865.1"/>
    </source>
</evidence>
<gene>
    <name evidence="4" type="ORF">DU478_13200</name>
</gene>
<dbReference type="SUPFAM" id="SSF48452">
    <property type="entry name" value="TPR-like"/>
    <property type="match status" value="1"/>
</dbReference>
<dbReference type="InterPro" id="IPR050498">
    <property type="entry name" value="Ycf3"/>
</dbReference>
<feature type="chain" id="PRO_5016621385" evidence="3">
    <location>
        <begin position="19"/>
        <end position="180"/>
    </location>
</feature>
<comment type="caution">
    <text evidence="4">The sequence shown here is derived from an EMBL/GenBank/DDBJ whole genome shotgun (WGS) entry which is preliminary data.</text>
</comment>
<keyword evidence="2" id="KW-0802">TPR repeat</keyword>
<evidence type="ECO:0000256" key="3">
    <source>
        <dbReference type="SAM" id="SignalP"/>
    </source>
</evidence>
<dbReference type="PANTHER" id="PTHR44858:SF1">
    <property type="entry name" value="UDP-N-ACETYLGLUCOSAMINE--PEPTIDE N-ACETYLGLUCOSAMINYLTRANSFERASE SPINDLY-RELATED"/>
    <property type="match status" value="1"/>
</dbReference>
<dbReference type="Gene3D" id="1.25.40.10">
    <property type="entry name" value="Tetratricopeptide repeat domain"/>
    <property type="match status" value="1"/>
</dbReference>
<dbReference type="PANTHER" id="PTHR44858">
    <property type="entry name" value="TETRATRICOPEPTIDE REPEAT PROTEIN 6"/>
    <property type="match status" value="1"/>
</dbReference>
<sequence>MKHALIAVFCLFGTSALADCPAAPDHSDAIDALLAKIREAPNEMAAQGLSNEIWALLTEAPDEAAQELLDKGMRARGSYDLLGARNAFDRLVDYCPDYAEGYNQRAFVNFIAEDYAAALPDLDAALDLTPNHVPALTGKALTLMGLGRDDEAQKVLRAAVALNPWLGERHLLEEPPGQEL</sequence>